<proteinExistence type="predicted"/>
<dbReference type="GeneID" id="17272554"/>
<feature type="region of interest" description="Disordered" evidence="1">
    <location>
        <begin position="170"/>
        <end position="227"/>
    </location>
</feature>
<evidence type="ECO:0000313" key="2">
    <source>
        <dbReference type="EMBL" id="EOD27011.1"/>
    </source>
</evidence>
<sequence>RHCRGEAEWRCAVAAVPPRWVRVGRRAVCGSPARREPRLDWRPLLPAACRAALRCRCRRRRWACERRRVRRPRLPPPLAADARRLYGVPPLRPVAPRCALARPWCPLRAAVAAGSRLCLPRRALLPRHRSRLARNPPLCRARDRCAPPSRGRASLQRAFAAALSGRASARPRCRRRREGALRGRVAGGGRRRGREGGTAAHKGHGQSFHRVSGRAGVEPCQSSLLTI</sequence>
<gene>
    <name evidence="2" type="ORF">EMIHUDRAFT_457222</name>
</gene>
<dbReference type="EMBL" id="KB865106">
    <property type="protein sequence ID" value="EOD27011.1"/>
    <property type="molecule type" value="Genomic_DNA"/>
</dbReference>
<dbReference type="KEGG" id="ehx:EMIHUDRAFT_457222"/>
<reference evidence="2" key="1">
    <citation type="submission" date="2012-07" db="EMBL/GenBank/DDBJ databases">
        <title>Genome variability drives Emilianias global distribution.</title>
        <authorList>
            <consortium name="DOE Joint Genome Institute"/>
            <person name="Read B."/>
            <person name="Kegel J."/>
            <person name="Klute M."/>
            <person name="Kuo A."/>
            <person name="Lefebvre S.C."/>
            <person name="Maumus F."/>
            <person name="Mayer C."/>
            <person name="Miller J."/>
            <person name="Allen A."/>
            <person name="Bidle K."/>
            <person name="Borodovsky M."/>
            <person name="Bowler C."/>
            <person name="Brownlee C."/>
            <person name="Claverie J.-M."/>
            <person name="Cock M."/>
            <person name="De Vargas C."/>
            <person name="Elias M."/>
            <person name="Frickenhaus S."/>
            <person name="Gladyshev V.N."/>
            <person name="Gonzalez K."/>
            <person name="Guda C."/>
            <person name="Hadaegh A."/>
            <person name="Herman E."/>
            <person name="Iglesias-Rodriguez D."/>
            <person name="Jones B."/>
            <person name="Lawson T."/>
            <person name="Leese F."/>
            <person name="Lin Y.-C."/>
            <person name="Lindquist E."/>
            <person name="Lobanov A."/>
            <person name="Lucas S."/>
            <person name="Malik S.-H.B."/>
            <person name="Marsh M.E."/>
            <person name="Mock T."/>
            <person name="Monier A."/>
            <person name="Moreau H."/>
            <person name="Mueller-Roeber B."/>
            <person name="Napier J."/>
            <person name="Ogata H."/>
            <person name="Parker M."/>
            <person name="Probert I."/>
            <person name="Quesneville H."/>
            <person name="Raines C."/>
            <person name="Rensing S."/>
            <person name="Riano-Pachon D.M."/>
            <person name="Richier S."/>
            <person name="Rokitta S."/>
            <person name="Salamov A."/>
            <person name="Sarno A.F."/>
            <person name="Schmutz J."/>
            <person name="Schroeder D."/>
            <person name="Shiraiwa Y."/>
            <person name="Soanes D.M."/>
            <person name="Valentin K."/>
            <person name="Van Der Giezen M."/>
            <person name="Van Der Peer Y."/>
            <person name="Vardi A."/>
            <person name="Verret F."/>
            <person name="Von Dassow P."/>
            <person name="Wheeler G."/>
            <person name="Williams B."/>
            <person name="Wilson W."/>
            <person name="Wolfe G."/>
            <person name="Wurch L.L."/>
            <person name="Young J."/>
            <person name="Dacks J.B."/>
            <person name="Delwiche C.F."/>
            <person name="Dyhrman S."/>
            <person name="Glockner G."/>
            <person name="John U."/>
            <person name="Richards T."/>
            <person name="Worden A.Z."/>
            <person name="Zhang X."/>
            <person name="Grigoriev I.V."/>
        </authorList>
    </citation>
    <scope>NUCLEOTIDE SEQUENCE</scope>
    <source>
        <strain evidence="2">CCMP1516</strain>
    </source>
</reference>
<evidence type="ECO:0000256" key="1">
    <source>
        <dbReference type="SAM" id="MobiDB-lite"/>
    </source>
</evidence>
<dbReference type="HOGENOM" id="CLU_1222433_0_0_1"/>
<feature type="non-terminal residue" evidence="2">
    <location>
        <position position="1"/>
    </location>
</feature>
<name>R1EVN1_EMIHU</name>
<dbReference type="RefSeq" id="XP_005779440.1">
    <property type="nucleotide sequence ID" value="XM_005779383.1"/>
</dbReference>
<organism evidence="2">
    <name type="scientific">Emiliania huxleyi</name>
    <name type="common">Coccolithophore</name>
    <name type="synonym">Pontosphaera huxleyi</name>
    <dbReference type="NCBI Taxonomy" id="2903"/>
    <lineage>
        <taxon>Eukaryota</taxon>
        <taxon>Haptista</taxon>
        <taxon>Haptophyta</taxon>
        <taxon>Prymnesiophyceae</taxon>
        <taxon>Isochrysidales</taxon>
        <taxon>Noelaerhabdaceae</taxon>
        <taxon>Emiliania</taxon>
    </lineage>
</organism>
<protein>
    <submittedName>
        <fullName evidence="2">Uncharacterized protein</fullName>
    </submittedName>
</protein>
<dbReference type="AlphaFoldDB" id="R1EVN1"/>
<accession>R1EVN1</accession>